<proteinExistence type="predicted"/>
<organism evidence="3">
    <name type="scientific">marine sediment metagenome</name>
    <dbReference type="NCBI Taxonomy" id="412755"/>
    <lineage>
        <taxon>unclassified sequences</taxon>
        <taxon>metagenomes</taxon>
        <taxon>ecological metagenomes</taxon>
    </lineage>
</organism>
<dbReference type="SUPFAM" id="SSF52821">
    <property type="entry name" value="Rhodanese/Cell cycle control phosphatase"/>
    <property type="match status" value="2"/>
</dbReference>
<keyword evidence="1" id="KW-0677">Repeat</keyword>
<dbReference type="PANTHER" id="PTHR43855">
    <property type="entry name" value="THIOSULFATE SULFURTRANSFERASE"/>
    <property type="match status" value="1"/>
</dbReference>
<dbReference type="AlphaFoldDB" id="X0ZYM9"/>
<dbReference type="EMBL" id="BARS01053720">
    <property type="protein sequence ID" value="GAG53146.1"/>
    <property type="molecule type" value="Genomic_DNA"/>
</dbReference>
<dbReference type="InterPro" id="IPR051126">
    <property type="entry name" value="Thiosulfate_sulfurtransferase"/>
</dbReference>
<comment type="caution">
    <text evidence="3">The sequence shown here is derived from an EMBL/GenBank/DDBJ whole genome shotgun (WGS) entry which is preliminary data.</text>
</comment>
<name>X0ZYM9_9ZZZZ</name>
<feature type="domain" description="Rhodanese" evidence="2">
    <location>
        <begin position="15"/>
        <end position="120"/>
    </location>
</feature>
<dbReference type="Pfam" id="PF00581">
    <property type="entry name" value="Rhodanese"/>
    <property type="match status" value="2"/>
</dbReference>
<dbReference type="GO" id="GO:0004792">
    <property type="term" value="F:thiosulfate-cyanide sulfurtransferase activity"/>
    <property type="evidence" value="ECO:0007669"/>
    <property type="project" value="InterPro"/>
</dbReference>
<evidence type="ECO:0000259" key="2">
    <source>
        <dbReference type="PROSITE" id="PS50206"/>
    </source>
</evidence>
<gene>
    <name evidence="3" type="ORF">S01H1_79652</name>
</gene>
<dbReference type="PROSITE" id="PS00380">
    <property type="entry name" value="RHODANESE_1"/>
    <property type="match status" value="1"/>
</dbReference>
<sequence length="224" mass="25130">FVTAAWLAGHIEDRDVRVIEIGSGKDDEVYRAGHVPGAIWLNWKAACWHETDRQFVTPEAMARQFGRLGIGHDTTVVLYGEPIQYGSYAYWSFTMAGHKKLRLLDGGRKKWAADGHVVSRDISQYGAVDYPVPPGDQPMRVGRREVLAHIGEPRRLLLDVRSAEEYSGERVIEYAAGFDHGAERGGHIPGAQNMYFREFLNEDDTIKSAEDIRASFERAGIEPS</sequence>
<dbReference type="InterPro" id="IPR001763">
    <property type="entry name" value="Rhodanese-like_dom"/>
</dbReference>
<evidence type="ECO:0000256" key="1">
    <source>
        <dbReference type="ARBA" id="ARBA00022737"/>
    </source>
</evidence>
<feature type="non-terminal residue" evidence="3">
    <location>
        <position position="1"/>
    </location>
</feature>
<feature type="domain" description="Rhodanese" evidence="2">
    <location>
        <begin position="151"/>
        <end position="223"/>
    </location>
</feature>
<feature type="non-terminal residue" evidence="3">
    <location>
        <position position="224"/>
    </location>
</feature>
<protein>
    <recommendedName>
        <fullName evidence="2">Rhodanese domain-containing protein</fullName>
    </recommendedName>
</protein>
<reference evidence="3" key="1">
    <citation type="journal article" date="2014" name="Front. Microbiol.">
        <title>High frequency of phylogenetically diverse reductive dehalogenase-homologous genes in deep subseafloor sedimentary metagenomes.</title>
        <authorList>
            <person name="Kawai M."/>
            <person name="Futagami T."/>
            <person name="Toyoda A."/>
            <person name="Takaki Y."/>
            <person name="Nishi S."/>
            <person name="Hori S."/>
            <person name="Arai W."/>
            <person name="Tsubouchi T."/>
            <person name="Morono Y."/>
            <person name="Uchiyama I."/>
            <person name="Ito T."/>
            <person name="Fujiyama A."/>
            <person name="Inagaki F."/>
            <person name="Takami H."/>
        </authorList>
    </citation>
    <scope>NUCLEOTIDE SEQUENCE</scope>
    <source>
        <strain evidence="3">Expedition CK06-06</strain>
    </source>
</reference>
<dbReference type="PROSITE" id="PS50206">
    <property type="entry name" value="RHODANESE_3"/>
    <property type="match status" value="2"/>
</dbReference>
<accession>X0ZYM9</accession>
<dbReference type="InterPro" id="IPR036873">
    <property type="entry name" value="Rhodanese-like_dom_sf"/>
</dbReference>
<dbReference type="SMART" id="SM00450">
    <property type="entry name" value="RHOD"/>
    <property type="match status" value="1"/>
</dbReference>
<dbReference type="InterPro" id="IPR001307">
    <property type="entry name" value="Thiosulphate_STrfase_CS"/>
</dbReference>
<dbReference type="CDD" id="cd01448">
    <property type="entry name" value="TST_Repeat_1"/>
    <property type="match status" value="1"/>
</dbReference>
<evidence type="ECO:0000313" key="3">
    <source>
        <dbReference type="EMBL" id="GAG53146.1"/>
    </source>
</evidence>
<dbReference type="Gene3D" id="3.40.250.10">
    <property type="entry name" value="Rhodanese-like domain"/>
    <property type="match status" value="2"/>
</dbReference>
<dbReference type="PANTHER" id="PTHR43855:SF1">
    <property type="entry name" value="THIOSULFATE SULFURTRANSFERASE"/>
    <property type="match status" value="1"/>
</dbReference>